<feature type="transmembrane region" description="Helical" evidence="7">
    <location>
        <begin position="298"/>
        <end position="316"/>
    </location>
</feature>
<dbReference type="Pfam" id="PF12704">
    <property type="entry name" value="MacB_PCD"/>
    <property type="match status" value="1"/>
</dbReference>
<evidence type="ECO:0000256" key="6">
    <source>
        <dbReference type="ARBA" id="ARBA00023136"/>
    </source>
</evidence>
<dbReference type="GO" id="GO:0044874">
    <property type="term" value="P:lipoprotein localization to outer membrane"/>
    <property type="evidence" value="ECO:0007669"/>
    <property type="project" value="TreeGrafter"/>
</dbReference>
<keyword evidence="3" id="KW-1003">Cell membrane</keyword>
<evidence type="ECO:0000313" key="10">
    <source>
        <dbReference type="EMBL" id="EMG35655.1"/>
    </source>
</evidence>
<dbReference type="OrthoDB" id="9809768at2"/>
<organism evidence="10 11">
    <name type="scientific">Desulfocurvibacter africanus PCS</name>
    <dbReference type="NCBI Taxonomy" id="1262666"/>
    <lineage>
        <taxon>Bacteria</taxon>
        <taxon>Pseudomonadati</taxon>
        <taxon>Thermodesulfobacteriota</taxon>
        <taxon>Desulfovibrionia</taxon>
        <taxon>Desulfovibrionales</taxon>
        <taxon>Desulfovibrionaceae</taxon>
        <taxon>Desulfocurvibacter</taxon>
    </lineage>
</organism>
<feature type="transmembrane region" description="Helical" evidence="7">
    <location>
        <begin position="21"/>
        <end position="42"/>
    </location>
</feature>
<dbReference type="Pfam" id="PF02687">
    <property type="entry name" value="FtsX"/>
    <property type="match status" value="1"/>
</dbReference>
<feature type="transmembrane region" description="Helical" evidence="7">
    <location>
        <begin position="373"/>
        <end position="393"/>
    </location>
</feature>
<evidence type="ECO:0000256" key="4">
    <source>
        <dbReference type="ARBA" id="ARBA00022692"/>
    </source>
</evidence>
<keyword evidence="6 7" id="KW-0472">Membrane</keyword>
<dbReference type="PATRIC" id="fig|1262666.3.peg.3658"/>
<sequence>MSTIGMYLRLALRNVARNPRRSGLTILAIAFGLFCLIVFQALKVGMHREMIEGTLALDSASLQIHAADYESNLAVLKPMRDVETAMAALQRVGAERFGLRLKAPALLLAGPRSSSVVLAGVDPAREPGVTLVAKRMVAGAYLGVPDTVVMGQALAQDLGLDVGGTVRLMAQNGSGMPAVRNFRVGGLFRTGLDSFDRGHVYFSLPDAQGFLSSAGAVTEIAANMPPDQAGAIAGELRQILRPENFQVRTWEEVLPDLKQLIELNDATMGLLIAIVFAIVGMGIANTMSMVVFERFREFGVLAAIGTTPSGIVGLVMLESILLGVLATLVGSVAGLAACVYLQHHGIDMSHFISNNQYFAASHVLRAELRMSDLLLAGSVTLATALLAGIYPAWRAGRLEPVKALAHT</sequence>
<keyword evidence="4 7" id="KW-0812">Transmembrane</keyword>
<feature type="domain" description="ABC3 transporter permease C-terminal" evidence="8">
    <location>
        <begin position="270"/>
        <end position="400"/>
    </location>
</feature>
<evidence type="ECO:0000256" key="5">
    <source>
        <dbReference type="ARBA" id="ARBA00022989"/>
    </source>
</evidence>
<evidence type="ECO:0000256" key="1">
    <source>
        <dbReference type="ARBA" id="ARBA00004651"/>
    </source>
</evidence>
<accession>M5PP22</accession>
<evidence type="ECO:0000313" key="11">
    <source>
        <dbReference type="Proteomes" id="UP000011922"/>
    </source>
</evidence>
<evidence type="ECO:0000256" key="3">
    <source>
        <dbReference type="ARBA" id="ARBA00022475"/>
    </source>
</evidence>
<name>M5PP22_DESAF</name>
<gene>
    <name evidence="10" type="ORF">PCS_03595</name>
</gene>
<comment type="caution">
    <text evidence="10">The sequence shown here is derived from an EMBL/GenBank/DDBJ whole genome shotgun (WGS) entry which is preliminary data.</text>
</comment>
<evidence type="ECO:0000259" key="8">
    <source>
        <dbReference type="Pfam" id="PF02687"/>
    </source>
</evidence>
<protein>
    <submittedName>
        <fullName evidence="10">ABC-type transport system, involved in lipoprotein release, permease component</fullName>
    </submittedName>
</protein>
<dbReference type="AlphaFoldDB" id="M5PP22"/>
<reference evidence="10 11" key="1">
    <citation type="journal article" date="2013" name="Genome Announc.">
        <title>Draft Genome Sequence for Desulfovibrio africanus Strain PCS.</title>
        <authorList>
            <person name="Brown S.D."/>
            <person name="Utturkar S.M."/>
            <person name="Arkin A.P."/>
            <person name="Deutschbauer A.M."/>
            <person name="Elias D.A."/>
            <person name="Hazen T.C."/>
            <person name="Chakraborty R."/>
        </authorList>
    </citation>
    <scope>NUCLEOTIDE SEQUENCE [LARGE SCALE GENOMIC DNA]</scope>
    <source>
        <strain evidence="10 11">PCS</strain>
    </source>
</reference>
<evidence type="ECO:0000256" key="7">
    <source>
        <dbReference type="SAM" id="Phobius"/>
    </source>
</evidence>
<dbReference type="InterPro" id="IPR025857">
    <property type="entry name" value="MacB_PCD"/>
</dbReference>
<evidence type="ECO:0000256" key="2">
    <source>
        <dbReference type="ARBA" id="ARBA00005236"/>
    </source>
</evidence>
<keyword evidence="5 7" id="KW-1133">Transmembrane helix</keyword>
<dbReference type="Proteomes" id="UP000011922">
    <property type="component" value="Unassembled WGS sequence"/>
</dbReference>
<dbReference type="PANTHER" id="PTHR30489">
    <property type="entry name" value="LIPOPROTEIN-RELEASING SYSTEM TRANSMEMBRANE PROTEIN LOLE"/>
    <property type="match status" value="1"/>
</dbReference>
<feature type="domain" description="MacB-like periplasmic core" evidence="9">
    <location>
        <begin position="22"/>
        <end position="238"/>
    </location>
</feature>
<keyword evidence="10" id="KW-0449">Lipoprotein</keyword>
<feature type="transmembrane region" description="Helical" evidence="7">
    <location>
        <begin position="268"/>
        <end position="291"/>
    </location>
</feature>
<comment type="subcellular location">
    <subcellularLocation>
        <location evidence="1">Cell membrane</location>
        <topology evidence="1">Multi-pass membrane protein</topology>
    </subcellularLocation>
</comment>
<comment type="similarity">
    <text evidence="2">Belongs to the ABC-4 integral membrane protein family. LolC/E subfamily.</text>
</comment>
<dbReference type="GO" id="GO:0098797">
    <property type="term" value="C:plasma membrane protein complex"/>
    <property type="evidence" value="ECO:0007669"/>
    <property type="project" value="TreeGrafter"/>
</dbReference>
<dbReference type="InterPro" id="IPR003838">
    <property type="entry name" value="ABC3_permease_C"/>
</dbReference>
<dbReference type="EMBL" id="AOSV01000041">
    <property type="protein sequence ID" value="EMG35655.1"/>
    <property type="molecule type" value="Genomic_DNA"/>
</dbReference>
<proteinExistence type="inferred from homology"/>
<dbReference type="InterPro" id="IPR051447">
    <property type="entry name" value="Lipoprotein-release_system"/>
</dbReference>
<evidence type="ECO:0000259" key="9">
    <source>
        <dbReference type="Pfam" id="PF12704"/>
    </source>
</evidence>
<feature type="transmembrane region" description="Helical" evidence="7">
    <location>
        <begin position="322"/>
        <end position="341"/>
    </location>
</feature>
<dbReference type="PANTHER" id="PTHR30489:SF0">
    <property type="entry name" value="LIPOPROTEIN-RELEASING SYSTEM TRANSMEMBRANE PROTEIN LOLE"/>
    <property type="match status" value="1"/>
</dbReference>